<reference evidence="1" key="1">
    <citation type="journal article" date="2016" name="Proc. Natl. Acad. Sci. U.S.A.">
        <title>Lipid metabolic changes in an early divergent fungus govern the establishment of a mutualistic symbiosis with endobacteria.</title>
        <authorList>
            <person name="Lastovetsky O.A."/>
            <person name="Gaspar M.L."/>
            <person name="Mondo S.J."/>
            <person name="LaButti K.M."/>
            <person name="Sandor L."/>
            <person name="Grigoriev I.V."/>
            <person name="Henry S.A."/>
            <person name="Pawlowska T.E."/>
        </authorList>
    </citation>
    <scope>NUCLEOTIDE SEQUENCE [LARGE SCALE GENOMIC DNA]</scope>
    <source>
        <strain evidence="1">ATCC 52814</strain>
    </source>
</reference>
<accession>A0A1X0RI68</accession>
<name>A0A1X0RI68_RHIZD</name>
<dbReference type="VEuPathDB" id="FungiDB:BCV72DRAFT_300909"/>
<protein>
    <submittedName>
        <fullName evidence="1">Uncharacterized protein</fullName>
    </submittedName>
</protein>
<dbReference type="EMBL" id="KV921856">
    <property type="protein sequence ID" value="ORE11621.1"/>
    <property type="molecule type" value="Genomic_DNA"/>
</dbReference>
<proteinExistence type="predicted"/>
<evidence type="ECO:0000313" key="1">
    <source>
        <dbReference type="EMBL" id="ORE11621.1"/>
    </source>
</evidence>
<sequence>MSWHVCSMSLADSLKALLKITSMTKTIISAAAASQGRAIVARSLLAIDAGTFMVAQNLIRMTTNACEGIALGKKVLFPSQRTAQATLQLIPEISRIIFEPHNDLSTLGSQMSAPGRFDNASFWILSCSLDNPKPYAEIQCSTYSDCQAMPSVFGSASFAASSTSILTNFFGP</sequence>
<dbReference type="Proteomes" id="UP000242414">
    <property type="component" value="Unassembled WGS sequence"/>
</dbReference>
<dbReference type="AlphaFoldDB" id="A0A1X0RI68"/>
<gene>
    <name evidence="1" type="ORF">BCV72DRAFT_300909</name>
</gene>
<organism evidence="1">
    <name type="scientific">Rhizopus microsporus var. microsporus</name>
    <dbReference type="NCBI Taxonomy" id="86635"/>
    <lineage>
        <taxon>Eukaryota</taxon>
        <taxon>Fungi</taxon>
        <taxon>Fungi incertae sedis</taxon>
        <taxon>Mucoromycota</taxon>
        <taxon>Mucoromycotina</taxon>
        <taxon>Mucoromycetes</taxon>
        <taxon>Mucorales</taxon>
        <taxon>Mucorineae</taxon>
        <taxon>Rhizopodaceae</taxon>
        <taxon>Rhizopus</taxon>
    </lineage>
</organism>